<reference evidence="2 3" key="1">
    <citation type="submission" date="2018-04" db="EMBL/GenBank/DDBJ databases">
        <title>Genomic Encyclopedia of Type Strains, Phase IV (KMG-IV): sequencing the most valuable type-strain genomes for metagenomic binning, comparative biology and taxonomic classification.</title>
        <authorList>
            <person name="Goeker M."/>
        </authorList>
    </citation>
    <scope>NUCLEOTIDE SEQUENCE [LARGE SCALE GENOMIC DNA]</scope>
    <source>
        <strain evidence="2 3">DSM 26588</strain>
    </source>
</reference>
<dbReference type="AlphaFoldDB" id="A0A2U1CES9"/>
<evidence type="ECO:0000313" key="2">
    <source>
        <dbReference type="EMBL" id="PVY59434.1"/>
    </source>
</evidence>
<name>A0A2U1CES9_9FIRM</name>
<dbReference type="EMBL" id="QEKK01000002">
    <property type="protein sequence ID" value="PVY59434.1"/>
    <property type="molecule type" value="Genomic_DNA"/>
</dbReference>
<accession>A0A2U1CES9</accession>
<organism evidence="2 3">
    <name type="scientific">Intestinimonas butyriciproducens</name>
    <dbReference type="NCBI Taxonomy" id="1297617"/>
    <lineage>
        <taxon>Bacteria</taxon>
        <taxon>Bacillati</taxon>
        <taxon>Bacillota</taxon>
        <taxon>Clostridia</taxon>
        <taxon>Eubacteriales</taxon>
        <taxon>Intestinimonas</taxon>
    </lineage>
</organism>
<feature type="region of interest" description="Disordered" evidence="1">
    <location>
        <begin position="24"/>
        <end position="69"/>
    </location>
</feature>
<evidence type="ECO:0000313" key="3">
    <source>
        <dbReference type="Proteomes" id="UP000245778"/>
    </source>
</evidence>
<protein>
    <submittedName>
        <fullName evidence="2">Uncharacterized protein</fullName>
    </submittedName>
</protein>
<proteinExistence type="predicted"/>
<comment type="caution">
    <text evidence="2">The sequence shown here is derived from an EMBL/GenBank/DDBJ whole genome shotgun (WGS) entry which is preliminary data.</text>
</comment>
<evidence type="ECO:0000256" key="1">
    <source>
        <dbReference type="SAM" id="MobiDB-lite"/>
    </source>
</evidence>
<sequence length="69" mass="7546">MARRESIDSRRAMLMCEGALRLRGEEVGEHSRGPGPTDPIPGTQRARAALSDDSAGKRNAENRRPESSK</sequence>
<dbReference type="Proteomes" id="UP000245778">
    <property type="component" value="Unassembled WGS sequence"/>
</dbReference>
<gene>
    <name evidence="2" type="ORF">C7373_102420</name>
</gene>
<feature type="compositionally biased region" description="Basic and acidic residues" evidence="1">
    <location>
        <begin position="54"/>
        <end position="69"/>
    </location>
</feature>